<keyword evidence="2" id="KW-1185">Reference proteome</keyword>
<dbReference type="RefSeq" id="WP_269561008.1">
    <property type="nucleotide sequence ID" value="NZ_CP114767.1"/>
</dbReference>
<proteinExistence type="predicted"/>
<evidence type="ECO:0000313" key="2">
    <source>
        <dbReference type="Proteomes" id="UP001211005"/>
    </source>
</evidence>
<accession>A0ABY7LTZ9</accession>
<evidence type="ECO:0000313" key="1">
    <source>
        <dbReference type="EMBL" id="WBA42961.1"/>
    </source>
</evidence>
<name>A0ABY7LTZ9_9BACT</name>
<dbReference type="EMBL" id="CP114767">
    <property type="protein sequence ID" value="WBA42961.1"/>
    <property type="molecule type" value="Genomic_DNA"/>
</dbReference>
<protein>
    <submittedName>
        <fullName evidence="1">Uncharacterized protein</fullName>
    </submittedName>
</protein>
<sequence>MNLASLNLPPAPDAARLRQLRRDQRSVARELDELVLEQQALPPATPRAERQRLLLREQQLSEQLRNVYRSLHQLTRAAHQPPFALAG</sequence>
<organism evidence="1 2">
    <name type="scientific">Hymenobacter canadensis</name>
    <dbReference type="NCBI Taxonomy" id="2999067"/>
    <lineage>
        <taxon>Bacteria</taxon>
        <taxon>Pseudomonadati</taxon>
        <taxon>Bacteroidota</taxon>
        <taxon>Cytophagia</taxon>
        <taxon>Cytophagales</taxon>
        <taxon>Hymenobacteraceae</taxon>
        <taxon>Hymenobacter</taxon>
    </lineage>
</organism>
<gene>
    <name evidence="1" type="ORF">O3303_05205</name>
</gene>
<dbReference type="Proteomes" id="UP001211005">
    <property type="component" value="Chromosome"/>
</dbReference>
<reference evidence="1 2" key="1">
    <citation type="submission" date="2022-12" db="EMBL/GenBank/DDBJ databases">
        <title>Hymenobacter canadensis sp. nov. isolated from lake water of the Cambridge Bay, Canada.</title>
        <authorList>
            <person name="Kim W.H."/>
            <person name="Lee Y.M."/>
        </authorList>
    </citation>
    <scope>NUCLEOTIDE SEQUENCE [LARGE SCALE GENOMIC DNA]</scope>
    <source>
        <strain evidence="1 2">PAMC 29467</strain>
    </source>
</reference>